<proteinExistence type="predicted"/>
<accession>A0AAD8XJC6</accession>
<comment type="caution">
    <text evidence="2">The sequence shown here is derived from an EMBL/GenBank/DDBJ whole genome shotgun (WGS) entry which is preliminary data.</text>
</comment>
<dbReference type="EMBL" id="JAHMHS010000034">
    <property type="protein sequence ID" value="KAK1726225.1"/>
    <property type="molecule type" value="Genomic_DNA"/>
</dbReference>
<evidence type="ECO:0000256" key="1">
    <source>
        <dbReference type="SAM" id="MobiDB-lite"/>
    </source>
</evidence>
<dbReference type="Proteomes" id="UP001244207">
    <property type="component" value="Unassembled WGS sequence"/>
</dbReference>
<sequence>MANRTEPLLVPGPRHLNPPPPQGNHTRANIYEHTELGRGGTSWSWCWSKKEPTAYARL</sequence>
<keyword evidence="3" id="KW-1185">Reference proteome</keyword>
<evidence type="ECO:0000313" key="3">
    <source>
        <dbReference type="Proteomes" id="UP001244207"/>
    </source>
</evidence>
<organism evidence="2 3">
    <name type="scientific">Glomerella acutata</name>
    <name type="common">Colletotrichum acutatum</name>
    <dbReference type="NCBI Taxonomy" id="27357"/>
    <lineage>
        <taxon>Eukaryota</taxon>
        <taxon>Fungi</taxon>
        <taxon>Dikarya</taxon>
        <taxon>Ascomycota</taxon>
        <taxon>Pezizomycotina</taxon>
        <taxon>Sordariomycetes</taxon>
        <taxon>Hypocreomycetidae</taxon>
        <taxon>Glomerellales</taxon>
        <taxon>Glomerellaceae</taxon>
        <taxon>Colletotrichum</taxon>
        <taxon>Colletotrichum acutatum species complex</taxon>
    </lineage>
</organism>
<dbReference type="RefSeq" id="XP_060366280.1">
    <property type="nucleotide sequence ID" value="XM_060507996.1"/>
</dbReference>
<protein>
    <submittedName>
        <fullName evidence="2">Uncharacterized protein</fullName>
    </submittedName>
</protein>
<gene>
    <name evidence="2" type="ORF">BDZ83DRAFT_616813</name>
</gene>
<reference evidence="2" key="1">
    <citation type="submission" date="2021-12" db="EMBL/GenBank/DDBJ databases">
        <title>Comparative genomics, transcriptomics and evolutionary studies reveal genomic signatures of adaptation to plant cell wall in hemibiotrophic fungi.</title>
        <authorList>
            <consortium name="DOE Joint Genome Institute"/>
            <person name="Baroncelli R."/>
            <person name="Diaz J.F."/>
            <person name="Benocci T."/>
            <person name="Peng M."/>
            <person name="Battaglia E."/>
            <person name="Haridas S."/>
            <person name="Andreopoulos W."/>
            <person name="Labutti K."/>
            <person name="Pangilinan J."/>
            <person name="Floch G.L."/>
            <person name="Makela M.R."/>
            <person name="Henrissat B."/>
            <person name="Grigoriev I.V."/>
            <person name="Crouch J.A."/>
            <person name="De Vries R.P."/>
            <person name="Sukno S.A."/>
            <person name="Thon M.R."/>
        </authorList>
    </citation>
    <scope>NUCLEOTIDE SEQUENCE</scope>
    <source>
        <strain evidence="2">CBS 112980</strain>
    </source>
</reference>
<name>A0AAD8XJC6_GLOAC</name>
<feature type="region of interest" description="Disordered" evidence="1">
    <location>
        <begin position="1"/>
        <end position="27"/>
    </location>
</feature>
<dbReference type="GeneID" id="85391895"/>
<dbReference type="AlphaFoldDB" id="A0AAD8XJC6"/>
<evidence type="ECO:0000313" key="2">
    <source>
        <dbReference type="EMBL" id="KAK1726225.1"/>
    </source>
</evidence>